<keyword evidence="2" id="KW-1185">Reference proteome</keyword>
<dbReference type="InterPro" id="IPR009367">
    <property type="entry name" value="Elm1-like"/>
</dbReference>
<proteinExistence type="predicted"/>
<dbReference type="EMBL" id="CP051774">
    <property type="protein sequence ID" value="QJE97431.1"/>
    <property type="molecule type" value="Genomic_DNA"/>
</dbReference>
<evidence type="ECO:0000313" key="1">
    <source>
        <dbReference type="EMBL" id="QJE97431.1"/>
    </source>
</evidence>
<dbReference type="Proteomes" id="UP000501812">
    <property type="component" value="Chromosome"/>
</dbReference>
<sequence>MTEPLHILILSDGKPGHENQSYGLAEAIGRVRPVEISLIRLAGLKGPFSRMRHAWKELAKHSHPRLLLGAGHAVHPSLLALSRRTGAPSVVLMKPSLPSSFFDLCLVPEHDLENHQPRANVIPTKGALNRVPPSPAARREGGLILLGGPSGSHGWDGEAVISALEAIVVGCPDQPWAITDSRRTPEGQLSAIARRIPQFQIFPHTETGRDWLPSRLSSAAEVWVTEESISMIYEALSSGAKVGLLPVPSLKKAGRVARGIAKLAEAGYVTSFSRWSPATGLSTPPDVLREADRCAAIVIEKFLST</sequence>
<name>A0A858RLF1_9BACT</name>
<evidence type="ECO:0000313" key="2">
    <source>
        <dbReference type="Proteomes" id="UP000501812"/>
    </source>
</evidence>
<gene>
    <name evidence="1" type="ORF">HHL09_17110</name>
</gene>
<dbReference type="KEGG" id="luo:HHL09_17110"/>
<dbReference type="Pfam" id="PF06258">
    <property type="entry name" value="Mito_fiss_Elm1"/>
    <property type="match status" value="1"/>
</dbReference>
<evidence type="ECO:0008006" key="3">
    <source>
        <dbReference type="Google" id="ProtNLM"/>
    </source>
</evidence>
<dbReference type="AlphaFoldDB" id="A0A858RLF1"/>
<protein>
    <recommendedName>
        <fullName evidence="3">Nucleoside-diphosphate sugar epimerase</fullName>
    </recommendedName>
</protein>
<accession>A0A858RLF1</accession>
<organism evidence="1 2">
    <name type="scientific">Luteolibacter luteus</name>
    <dbReference type="NCBI Taxonomy" id="2728835"/>
    <lineage>
        <taxon>Bacteria</taxon>
        <taxon>Pseudomonadati</taxon>
        <taxon>Verrucomicrobiota</taxon>
        <taxon>Verrucomicrobiia</taxon>
        <taxon>Verrucomicrobiales</taxon>
        <taxon>Verrucomicrobiaceae</taxon>
        <taxon>Luteolibacter</taxon>
    </lineage>
</organism>
<reference evidence="1 2" key="1">
    <citation type="submission" date="2020-04" db="EMBL/GenBank/DDBJ databases">
        <title>Luteolibacter sp. G-1-1-1 isolated from soil.</title>
        <authorList>
            <person name="Dahal R.H."/>
        </authorList>
    </citation>
    <scope>NUCLEOTIDE SEQUENCE [LARGE SCALE GENOMIC DNA]</scope>
    <source>
        <strain evidence="1 2">G-1-1-1</strain>
    </source>
</reference>